<dbReference type="GO" id="GO:0046872">
    <property type="term" value="F:metal ion binding"/>
    <property type="evidence" value="ECO:0007669"/>
    <property type="project" value="UniProtKB-KW"/>
</dbReference>
<dbReference type="PANTHER" id="PTHR43808:SF31">
    <property type="entry name" value="N-ACETYL-L-CITRULLINE DEACETYLASE"/>
    <property type="match status" value="1"/>
</dbReference>
<comment type="caution">
    <text evidence="5">The sequence shown here is derived from an EMBL/GenBank/DDBJ whole genome shotgun (WGS) entry which is preliminary data.</text>
</comment>
<sequence>MTISIAQLVLDLVRIPSVSGEEAEIASFVESYLKKVCPKAWVKSGDNRVVVALGFNPEEKIPPFTVLAGHLDTVPFNHHPDPEIVGEELIGLGSTDMKGGLGVMLALAEVHAKESLKPTVLVFYDSEEVAYEKNGLRPLLGDHLWLGDAELAVLMEPTGNTIELGCLGTMHGLITFEGVAAHSARPWMGENAIHMAGEFLTKLAAYPIRDVAFGDIVYREVLNATMARGGVSKNVIPDRFEINLNFRFAPDRNGEQATGFLREFLPENATLQVSDIAPSASPSLESPAIQSFCALPGLEIRAKQAWTDVAQFTAMGVPALNFGPGIPELAHRRDESIPVANLEQSYEVLLKFLRPS</sequence>
<evidence type="ECO:0000313" key="6">
    <source>
        <dbReference type="Proteomes" id="UP000547674"/>
    </source>
</evidence>
<accession>A0A7Y2ECG3</accession>
<dbReference type="Gene3D" id="3.40.630.10">
    <property type="entry name" value="Zn peptidases"/>
    <property type="match status" value="1"/>
</dbReference>
<dbReference type="EC" id="3.5.1.18" evidence="3"/>
<evidence type="ECO:0000259" key="4">
    <source>
        <dbReference type="Pfam" id="PF07687"/>
    </source>
</evidence>
<dbReference type="InterPro" id="IPR002933">
    <property type="entry name" value="Peptidase_M20"/>
</dbReference>
<dbReference type="SUPFAM" id="SSF53187">
    <property type="entry name" value="Zn-dependent exopeptidases"/>
    <property type="match status" value="1"/>
</dbReference>
<dbReference type="Pfam" id="PF01546">
    <property type="entry name" value="Peptidase_M20"/>
    <property type="match status" value="1"/>
</dbReference>
<name>A0A7Y2ECG3_UNCEI</name>
<organism evidence="5 6">
    <name type="scientific">Eiseniibacteriota bacterium</name>
    <dbReference type="NCBI Taxonomy" id="2212470"/>
    <lineage>
        <taxon>Bacteria</taxon>
        <taxon>Candidatus Eiseniibacteriota</taxon>
    </lineage>
</organism>
<feature type="domain" description="Peptidase M20 dimerisation" evidence="4">
    <location>
        <begin position="168"/>
        <end position="265"/>
    </location>
</feature>
<dbReference type="GO" id="GO:0009014">
    <property type="term" value="F:succinyl-diaminopimelate desuccinylase activity"/>
    <property type="evidence" value="ECO:0007669"/>
    <property type="project" value="UniProtKB-UniRule"/>
</dbReference>
<dbReference type="Pfam" id="PF07687">
    <property type="entry name" value="M20_dimer"/>
    <property type="match status" value="1"/>
</dbReference>
<evidence type="ECO:0000256" key="2">
    <source>
        <dbReference type="ARBA" id="ARBA00022801"/>
    </source>
</evidence>
<evidence type="ECO:0000256" key="1">
    <source>
        <dbReference type="ARBA" id="ARBA00022723"/>
    </source>
</evidence>
<keyword evidence="1" id="KW-0479">Metal-binding</keyword>
<dbReference type="GO" id="GO:0006526">
    <property type="term" value="P:L-arginine biosynthetic process"/>
    <property type="evidence" value="ECO:0007669"/>
    <property type="project" value="TreeGrafter"/>
</dbReference>
<reference evidence="5 6" key="1">
    <citation type="submission" date="2020-03" db="EMBL/GenBank/DDBJ databases">
        <title>Metabolic flexibility allows generalist bacteria to become dominant in a frequently disturbed ecosystem.</title>
        <authorList>
            <person name="Chen Y.-J."/>
            <person name="Leung P.M."/>
            <person name="Bay S.K."/>
            <person name="Hugenholtz P."/>
            <person name="Kessler A.J."/>
            <person name="Shelley G."/>
            <person name="Waite D.W."/>
            <person name="Cook P.L."/>
            <person name="Greening C."/>
        </authorList>
    </citation>
    <scope>NUCLEOTIDE SEQUENCE [LARGE SCALE GENOMIC DNA]</scope>
    <source>
        <strain evidence="5">SS_bin_28</strain>
    </source>
</reference>
<gene>
    <name evidence="5" type="primary">dapE</name>
    <name evidence="5" type="ORF">HKN21_11815</name>
</gene>
<dbReference type="Gene3D" id="3.30.70.360">
    <property type="match status" value="1"/>
</dbReference>
<evidence type="ECO:0000313" key="5">
    <source>
        <dbReference type="EMBL" id="NNF07440.1"/>
    </source>
</evidence>
<dbReference type="InterPro" id="IPR011650">
    <property type="entry name" value="Peptidase_M20_dimer"/>
</dbReference>
<dbReference type="Proteomes" id="UP000547674">
    <property type="component" value="Unassembled WGS sequence"/>
</dbReference>
<dbReference type="InterPro" id="IPR036264">
    <property type="entry name" value="Bact_exopeptidase_dim_dom"/>
</dbReference>
<dbReference type="GO" id="GO:0008777">
    <property type="term" value="F:acetylornithine deacetylase activity"/>
    <property type="evidence" value="ECO:0007669"/>
    <property type="project" value="TreeGrafter"/>
</dbReference>
<dbReference type="EMBL" id="JABDJR010000478">
    <property type="protein sequence ID" value="NNF07440.1"/>
    <property type="molecule type" value="Genomic_DNA"/>
</dbReference>
<dbReference type="GO" id="GO:0009089">
    <property type="term" value="P:lysine biosynthetic process via diaminopimelate"/>
    <property type="evidence" value="ECO:0007669"/>
    <property type="project" value="UniProtKB-UniRule"/>
</dbReference>
<protein>
    <recommendedName>
        <fullName evidence="3">Succinyl-diaminopimelate desuccinylase</fullName>
        <ecNumber evidence="3">3.5.1.18</ecNumber>
    </recommendedName>
</protein>
<keyword evidence="2 5" id="KW-0378">Hydrolase</keyword>
<dbReference type="InterPro" id="IPR050072">
    <property type="entry name" value="Peptidase_M20A"/>
</dbReference>
<dbReference type="NCBIfam" id="TIGR01900">
    <property type="entry name" value="dapE-gram_pos"/>
    <property type="match status" value="1"/>
</dbReference>
<dbReference type="SUPFAM" id="SSF55031">
    <property type="entry name" value="Bacterial exopeptidase dimerisation domain"/>
    <property type="match status" value="1"/>
</dbReference>
<dbReference type="AlphaFoldDB" id="A0A7Y2ECG3"/>
<evidence type="ECO:0000256" key="3">
    <source>
        <dbReference type="NCBIfam" id="TIGR01900"/>
    </source>
</evidence>
<dbReference type="PANTHER" id="PTHR43808">
    <property type="entry name" value="ACETYLORNITHINE DEACETYLASE"/>
    <property type="match status" value="1"/>
</dbReference>
<proteinExistence type="predicted"/>
<dbReference type="InterPro" id="IPR010174">
    <property type="entry name" value="Succinyl-DAP_deSuclase_DapE"/>
</dbReference>